<proteinExistence type="predicted"/>
<evidence type="ECO:0000313" key="1">
    <source>
        <dbReference type="EMBL" id="OJG36308.1"/>
    </source>
</evidence>
<dbReference type="AlphaFoldDB" id="A0A1L8SWG3"/>
<name>A0A1L8SWG3_9ENTE</name>
<dbReference type="EMBL" id="JXKM01000003">
    <property type="protein sequence ID" value="OJG36308.1"/>
    <property type="molecule type" value="Genomic_DNA"/>
</dbReference>
<accession>A0A1L8SWG3</accession>
<organism evidence="1 2">
    <name type="scientific">Enterococcus devriesei</name>
    <dbReference type="NCBI Taxonomy" id="319970"/>
    <lineage>
        <taxon>Bacteria</taxon>
        <taxon>Bacillati</taxon>
        <taxon>Bacillota</taxon>
        <taxon>Bacilli</taxon>
        <taxon>Lactobacillales</taxon>
        <taxon>Enterococcaceae</taxon>
        <taxon>Enterococcus</taxon>
    </lineage>
</organism>
<sequence length="361" mass="40541">MALALLFFTGCKKENQKEFSAELAKQNEMNAGNYSVVVDELAIKGNDQDAPTRASMEMIAKMVSGTKITGDYQKDTEAKLAKINMNIAALGQTVPLNLYFDMKENDPSVYLSTEFMSKALEIAKEFNAEMPIDAKEFEQFKGKYIHLTNEDLEKNTTGKKQTSDITASFNSKYFADYLATLDTDSFKQEGDTIQRTFTKKDLQGFFDYVKENGSKKEQASIKDAEKQLDQLSSYKQTTTLNTQKHSQTTTMQADAKNAEATLSLKLTIKNDTKYSKQKIELPKKGDTISVEEFTEKMSAGQQQGQVSQEEFADILADINSSNGQITPESAEQVKRAYKPYLTEEQYQQLEEALNSKTTMAT</sequence>
<comment type="caution">
    <text evidence="1">The sequence shown here is derived from an EMBL/GenBank/DDBJ whole genome shotgun (WGS) entry which is preliminary data.</text>
</comment>
<reference evidence="1 2" key="1">
    <citation type="submission" date="2014-12" db="EMBL/GenBank/DDBJ databases">
        <title>Draft genome sequences of 29 type strains of Enterococci.</title>
        <authorList>
            <person name="Zhong Z."/>
            <person name="Sun Z."/>
            <person name="Liu W."/>
            <person name="Zhang W."/>
            <person name="Zhang H."/>
        </authorList>
    </citation>
    <scope>NUCLEOTIDE SEQUENCE [LARGE SCALE GENOMIC DNA]</scope>
    <source>
        <strain evidence="1 2">DSM 22802</strain>
    </source>
</reference>
<protein>
    <submittedName>
        <fullName evidence="1">Uncharacterized protein</fullName>
    </submittedName>
</protein>
<gene>
    <name evidence="1" type="ORF">RV00_GL001667</name>
</gene>
<dbReference type="Proteomes" id="UP000183700">
    <property type="component" value="Unassembled WGS sequence"/>
</dbReference>
<keyword evidence="2" id="KW-1185">Reference proteome</keyword>
<evidence type="ECO:0000313" key="2">
    <source>
        <dbReference type="Proteomes" id="UP000183700"/>
    </source>
</evidence>
<dbReference type="STRING" id="319970.RV00_GL001667"/>